<dbReference type="InterPro" id="IPR001680">
    <property type="entry name" value="WD40_rpt"/>
</dbReference>
<dbReference type="AlphaFoldDB" id="A0A8S1KYE2"/>
<name>A0A8S1KYE2_PARPR</name>
<reference evidence="3" key="1">
    <citation type="submission" date="2021-01" db="EMBL/GenBank/DDBJ databases">
        <authorList>
            <consortium name="Genoscope - CEA"/>
            <person name="William W."/>
        </authorList>
    </citation>
    <scope>NUCLEOTIDE SEQUENCE</scope>
</reference>
<dbReference type="EMBL" id="CAJJDM010000022">
    <property type="protein sequence ID" value="CAD8055913.1"/>
    <property type="molecule type" value="Genomic_DNA"/>
</dbReference>
<protein>
    <submittedName>
        <fullName evidence="3">Uncharacterized protein</fullName>
    </submittedName>
</protein>
<keyword evidence="4" id="KW-1185">Reference proteome</keyword>
<sequence>MKNWRNYESIQSSKFITRVDMHKLINTVRRSQTQSTVNFQLILQFRIIEKCYTLDIEKSLSLIVIGCISLLKHILKFQQKKLKVQKIVKAHKLVSWIVVIKNSIQFITNGDQIMKIQSLQGIQLSLLQSLCGHSRPVRCLLISRYEDLIIFGRNDQTIAFWIRNGNACKFDQQILEHSNFICGIRLGKNQQQKQVNNTLARLGLLYKKLKQIYGVKEYVLQVNRCFILNFQWLDYASVSI</sequence>
<evidence type="ECO:0000313" key="2">
    <source>
        <dbReference type="EMBL" id="CAD8055913.1"/>
    </source>
</evidence>
<dbReference type="PROSITE" id="PS50082">
    <property type="entry name" value="WD_REPEATS_2"/>
    <property type="match status" value="1"/>
</dbReference>
<organism evidence="3 4">
    <name type="scientific">Paramecium primaurelia</name>
    <dbReference type="NCBI Taxonomy" id="5886"/>
    <lineage>
        <taxon>Eukaryota</taxon>
        <taxon>Sar</taxon>
        <taxon>Alveolata</taxon>
        <taxon>Ciliophora</taxon>
        <taxon>Intramacronucleata</taxon>
        <taxon>Oligohymenophorea</taxon>
        <taxon>Peniculida</taxon>
        <taxon>Parameciidae</taxon>
        <taxon>Paramecium</taxon>
    </lineage>
</organism>
<evidence type="ECO:0000256" key="1">
    <source>
        <dbReference type="PROSITE-ProRule" id="PRU00221"/>
    </source>
</evidence>
<evidence type="ECO:0000313" key="4">
    <source>
        <dbReference type="Proteomes" id="UP000688137"/>
    </source>
</evidence>
<keyword evidence="1" id="KW-0853">WD repeat</keyword>
<evidence type="ECO:0000313" key="3">
    <source>
        <dbReference type="EMBL" id="CAD8055914.1"/>
    </source>
</evidence>
<feature type="repeat" description="WD" evidence="1">
    <location>
        <begin position="130"/>
        <end position="161"/>
    </location>
</feature>
<dbReference type="EMBL" id="CAJJDM010000022">
    <property type="protein sequence ID" value="CAD8055914.1"/>
    <property type="molecule type" value="Genomic_DNA"/>
</dbReference>
<comment type="caution">
    <text evidence="3">The sequence shown here is derived from an EMBL/GenBank/DDBJ whole genome shotgun (WGS) entry which is preliminary data.</text>
</comment>
<gene>
    <name evidence="2" type="ORF">PPRIM_AZ9-3.1.T0240013</name>
    <name evidence="3" type="ORF">PPRIM_AZ9-3.1.T0240014</name>
</gene>
<accession>A0A8S1KYE2</accession>
<proteinExistence type="predicted"/>
<dbReference type="Proteomes" id="UP000688137">
    <property type="component" value="Unassembled WGS sequence"/>
</dbReference>